<evidence type="ECO:0000313" key="2">
    <source>
        <dbReference type="EMBL" id="KAK7492818.1"/>
    </source>
</evidence>
<gene>
    <name evidence="2" type="ORF">BaRGS_00015956</name>
</gene>
<sequence>MTFLSSRVISSDSVDKALDTTPGAGRVAAPPKPRWTHQVLAASRKCRLLLLGLLSQFTSAFQLWSTDSYEARQAKTVSVCWLDSVVMLLTTV</sequence>
<feature type="region of interest" description="Disordered" evidence="1">
    <location>
        <begin position="1"/>
        <end position="31"/>
    </location>
</feature>
<feature type="non-terminal residue" evidence="2">
    <location>
        <position position="92"/>
    </location>
</feature>
<evidence type="ECO:0000313" key="3">
    <source>
        <dbReference type="Proteomes" id="UP001519460"/>
    </source>
</evidence>
<evidence type="ECO:0000256" key="1">
    <source>
        <dbReference type="SAM" id="MobiDB-lite"/>
    </source>
</evidence>
<dbReference type="Proteomes" id="UP001519460">
    <property type="component" value="Unassembled WGS sequence"/>
</dbReference>
<name>A0ABD0KZZ1_9CAEN</name>
<accession>A0ABD0KZZ1</accession>
<proteinExistence type="predicted"/>
<dbReference type="AlphaFoldDB" id="A0ABD0KZZ1"/>
<reference evidence="2 3" key="1">
    <citation type="journal article" date="2023" name="Sci. Data">
        <title>Genome assembly of the Korean intertidal mud-creeper Batillaria attramentaria.</title>
        <authorList>
            <person name="Patra A.K."/>
            <person name="Ho P.T."/>
            <person name="Jun S."/>
            <person name="Lee S.J."/>
            <person name="Kim Y."/>
            <person name="Won Y.J."/>
        </authorList>
    </citation>
    <scope>NUCLEOTIDE SEQUENCE [LARGE SCALE GENOMIC DNA]</scope>
    <source>
        <strain evidence="2">Wonlab-2016</strain>
    </source>
</reference>
<protein>
    <submittedName>
        <fullName evidence="2">Uncharacterized protein</fullName>
    </submittedName>
</protein>
<dbReference type="EMBL" id="JACVVK020000099">
    <property type="protein sequence ID" value="KAK7492818.1"/>
    <property type="molecule type" value="Genomic_DNA"/>
</dbReference>
<organism evidence="2 3">
    <name type="scientific">Batillaria attramentaria</name>
    <dbReference type="NCBI Taxonomy" id="370345"/>
    <lineage>
        <taxon>Eukaryota</taxon>
        <taxon>Metazoa</taxon>
        <taxon>Spiralia</taxon>
        <taxon>Lophotrochozoa</taxon>
        <taxon>Mollusca</taxon>
        <taxon>Gastropoda</taxon>
        <taxon>Caenogastropoda</taxon>
        <taxon>Sorbeoconcha</taxon>
        <taxon>Cerithioidea</taxon>
        <taxon>Batillariidae</taxon>
        <taxon>Batillaria</taxon>
    </lineage>
</organism>
<feature type="compositionally biased region" description="Polar residues" evidence="1">
    <location>
        <begin position="1"/>
        <end position="12"/>
    </location>
</feature>
<keyword evidence="3" id="KW-1185">Reference proteome</keyword>
<comment type="caution">
    <text evidence="2">The sequence shown here is derived from an EMBL/GenBank/DDBJ whole genome shotgun (WGS) entry which is preliminary data.</text>
</comment>